<dbReference type="Gene3D" id="2.40.30.130">
    <property type="match status" value="1"/>
</dbReference>
<evidence type="ECO:0000256" key="7">
    <source>
        <dbReference type="ARBA" id="ARBA00022833"/>
    </source>
</evidence>
<feature type="binding site" evidence="12">
    <location>
        <position position="674"/>
    </location>
    <ligand>
        <name>Zn(2+)</name>
        <dbReference type="ChEBI" id="CHEBI:29105"/>
    </ligand>
</feature>
<dbReference type="STRING" id="1262585.BJI46_10530"/>
<dbReference type="AlphaFoldDB" id="A0A1E7RD55"/>
<keyword evidence="8 12" id="KW-0067">ATP-binding</keyword>
<accession>A0A1E7RD55</accession>
<dbReference type="InterPro" id="IPR050058">
    <property type="entry name" value="Ala-tRNA_ligase"/>
</dbReference>
<dbReference type="GO" id="GO:0002161">
    <property type="term" value="F:aminoacyl-tRNA deacylase activity"/>
    <property type="evidence" value="ECO:0007669"/>
    <property type="project" value="TreeGrafter"/>
</dbReference>
<evidence type="ECO:0000256" key="6">
    <source>
        <dbReference type="ARBA" id="ARBA00022741"/>
    </source>
</evidence>
<dbReference type="NCBIfam" id="TIGR00344">
    <property type="entry name" value="alaS"/>
    <property type="match status" value="1"/>
</dbReference>
<dbReference type="Gene3D" id="6.10.250.550">
    <property type="match status" value="1"/>
</dbReference>
<feature type="binding site" evidence="12">
    <location>
        <position position="670"/>
    </location>
    <ligand>
        <name>Zn(2+)</name>
        <dbReference type="ChEBI" id="CHEBI:29105"/>
    </ligand>
</feature>
<dbReference type="SUPFAM" id="SSF50447">
    <property type="entry name" value="Translation proteins"/>
    <property type="match status" value="1"/>
</dbReference>
<dbReference type="PANTHER" id="PTHR11777">
    <property type="entry name" value="ALANYL-TRNA SYNTHETASE"/>
    <property type="match status" value="1"/>
</dbReference>
<dbReference type="GO" id="GO:0008270">
    <property type="term" value="F:zinc ion binding"/>
    <property type="evidence" value="ECO:0007669"/>
    <property type="project" value="UniProtKB-UniRule"/>
</dbReference>
<comment type="catalytic activity">
    <reaction evidence="12">
        <text>tRNA(Ala) + L-alanine + ATP = L-alanyl-tRNA(Ala) + AMP + diphosphate</text>
        <dbReference type="Rhea" id="RHEA:12540"/>
        <dbReference type="Rhea" id="RHEA-COMP:9657"/>
        <dbReference type="Rhea" id="RHEA-COMP:9923"/>
        <dbReference type="ChEBI" id="CHEBI:30616"/>
        <dbReference type="ChEBI" id="CHEBI:33019"/>
        <dbReference type="ChEBI" id="CHEBI:57972"/>
        <dbReference type="ChEBI" id="CHEBI:78442"/>
        <dbReference type="ChEBI" id="CHEBI:78497"/>
        <dbReference type="ChEBI" id="CHEBI:456215"/>
        <dbReference type="EC" id="6.1.1.7"/>
    </reaction>
</comment>
<comment type="caution">
    <text evidence="15">The sequence shown here is derived from an EMBL/GenBank/DDBJ whole genome shotgun (WGS) entry which is preliminary data.</text>
</comment>
<dbReference type="InterPro" id="IPR009000">
    <property type="entry name" value="Transl_B-barrel_sf"/>
</dbReference>
<dbReference type="Gene3D" id="3.10.310.40">
    <property type="match status" value="1"/>
</dbReference>
<keyword evidence="5 12" id="KW-0479">Metal-binding</keyword>
<feature type="domain" description="Alanyl-transfer RNA synthetases family profile" evidence="14">
    <location>
        <begin position="1"/>
        <end position="713"/>
    </location>
</feature>
<evidence type="ECO:0000256" key="10">
    <source>
        <dbReference type="ARBA" id="ARBA00022917"/>
    </source>
</evidence>
<keyword evidence="12" id="KW-0963">Cytoplasm</keyword>
<keyword evidence="11 12" id="KW-0030">Aminoacyl-tRNA synthetase</keyword>
<comment type="cofactor">
    <cofactor evidence="12">
        <name>Zn(2+)</name>
        <dbReference type="ChEBI" id="CHEBI:29105"/>
    </cofactor>
    <text evidence="12">Binds 1 zinc ion per subunit.</text>
</comment>
<feature type="coiled-coil region" evidence="13">
    <location>
        <begin position="359"/>
        <end position="386"/>
    </location>
</feature>
<comment type="subcellular location">
    <subcellularLocation>
        <location evidence="1 12">Cytoplasm</location>
    </subcellularLocation>
</comment>
<keyword evidence="9 12" id="KW-0694">RNA-binding</keyword>
<evidence type="ECO:0000256" key="5">
    <source>
        <dbReference type="ARBA" id="ARBA00022723"/>
    </source>
</evidence>
<dbReference type="FunFam" id="2.40.30.130:FF:000001">
    <property type="entry name" value="Alanine--tRNA ligase"/>
    <property type="match status" value="1"/>
</dbReference>
<protein>
    <recommendedName>
        <fullName evidence="12">Alanine--tRNA ligase</fullName>
        <ecNumber evidence="12">6.1.1.7</ecNumber>
    </recommendedName>
    <alternativeName>
        <fullName evidence="12">Alanyl-tRNA synthetase</fullName>
        <shortName evidence="12">AlaRS</shortName>
    </alternativeName>
</protein>
<evidence type="ECO:0000256" key="3">
    <source>
        <dbReference type="ARBA" id="ARBA00022555"/>
    </source>
</evidence>
<dbReference type="FunFam" id="3.30.980.10:FF:000004">
    <property type="entry name" value="Alanine--tRNA ligase, cytoplasmic"/>
    <property type="match status" value="1"/>
</dbReference>
<dbReference type="HAMAP" id="MF_00036_B">
    <property type="entry name" value="Ala_tRNA_synth_B"/>
    <property type="match status" value="1"/>
</dbReference>
<dbReference type="FunFam" id="3.30.930.10:FF:000004">
    <property type="entry name" value="Alanine--tRNA ligase"/>
    <property type="match status" value="1"/>
</dbReference>
<dbReference type="Proteomes" id="UP000185895">
    <property type="component" value="Unassembled WGS sequence"/>
</dbReference>
<proteinExistence type="inferred from homology"/>
<evidence type="ECO:0000256" key="11">
    <source>
        <dbReference type="ARBA" id="ARBA00023146"/>
    </source>
</evidence>
<keyword evidence="10 12" id="KW-0648">Protein biosynthesis</keyword>
<evidence type="ECO:0000256" key="12">
    <source>
        <dbReference type="HAMAP-Rule" id="MF_00036"/>
    </source>
</evidence>
<organism evidence="15 16">
    <name type="scientific">Acinetobacter qingfengensis</name>
    <dbReference type="NCBI Taxonomy" id="1262585"/>
    <lineage>
        <taxon>Bacteria</taxon>
        <taxon>Pseudomonadati</taxon>
        <taxon>Pseudomonadota</taxon>
        <taxon>Gammaproteobacteria</taxon>
        <taxon>Moraxellales</taxon>
        <taxon>Moraxellaceae</taxon>
        <taxon>Acinetobacter</taxon>
    </lineage>
</organism>
<dbReference type="CDD" id="cd00673">
    <property type="entry name" value="AlaRS_core"/>
    <property type="match status" value="1"/>
</dbReference>
<dbReference type="InterPro" id="IPR003156">
    <property type="entry name" value="DHHA1_dom"/>
</dbReference>
<keyword evidence="6 12" id="KW-0547">Nucleotide-binding</keyword>
<dbReference type="Pfam" id="PF07973">
    <property type="entry name" value="tRNA_SAD"/>
    <property type="match status" value="1"/>
</dbReference>
<dbReference type="InterPro" id="IPR012947">
    <property type="entry name" value="tRNA_SAD"/>
</dbReference>
<dbReference type="RefSeq" id="WP_070069266.1">
    <property type="nucleotide sequence ID" value="NZ_MKKK01000011.1"/>
</dbReference>
<dbReference type="EMBL" id="MKKK01000011">
    <property type="protein sequence ID" value="OEY97339.1"/>
    <property type="molecule type" value="Genomic_DNA"/>
</dbReference>
<dbReference type="FunFam" id="3.30.54.20:FF:000001">
    <property type="entry name" value="Alanine--tRNA ligase"/>
    <property type="match status" value="1"/>
</dbReference>
<dbReference type="PANTHER" id="PTHR11777:SF9">
    <property type="entry name" value="ALANINE--TRNA LIGASE, CYTOPLASMIC"/>
    <property type="match status" value="1"/>
</dbReference>
<evidence type="ECO:0000259" key="14">
    <source>
        <dbReference type="PROSITE" id="PS50860"/>
    </source>
</evidence>
<dbReference type="InterPro" id="IPR018162">
    <property type="entry name" value="Ala-tRNA-ligase_IIc_anticod-bd"/>
</dbReference>
<dbReference type="InterPro" id="IPR045864">
    <property type="entry name" value="aa-tRNA-synth_II/BPL/LPL"/>
</dbReference>
<name>A0A1E7RD55_9GAMM</name>
<dbReference type="PROSITE" id="PS50860">
    <property type="entry name" value="AA_TRNA_LIGASE_II_ALA"/>
    <property type="match status" value="1"/>
</dbReference>
<dbReference type="Gene3D" id="3.30.54.20">
    <property type="match status" value="1"/>
</dbReference>
<comment type="domain">
    <text evidence="12">Consists of three domains; the N-terminal catalytic domain, the editing domain and the C-terminal C-Ala domain. The editing domain removes incorrectly charged amino acids, while the C-Ala domain, along with tRNA(Ala), serves as a bridge to cooperatively bring together the editing and aminoacylation centers thus stimulating deacylation of misacylated tRNAs.</text>
</comment>
<dbReference type="GO" id="GO:0005524">
    <property type="term" value="F:ATP binding"/>
    <property type="evidence" value="ECO:0007669"/>
    <property type="project" value="UniProtKB-UniRule"/>
</dbReference>
<keyword evidence="3 12" id="KW-0820">tRNA-binding</keyword>
<evidence type="ECO:0000256" key="9">
    <source>
        <dbReference type="ARBA" id="ARBA00022884"/>
    </source>
</evidence>
<dbReference type="EC" id="6.1.1.7" evidence="12"/>
<evidence type="ECO:0000313" key="16">
    <source>
        <dbReference type="Proteomes" id="UP000185895"/>
    </source>
</evidence>
<keyword evidence="4 12" id="KW-0436">Ligase</keyword>
<comment type="similarity">
    <text evidence="2 12">Belongs to the class-II aminoacyl-tRNA synthetase family.</text>
</comment>
<dbReference type="GO" id="GO:0004813">
    <property type="term" value="F:alanine-tRNA ligase activity"/>
    <property type="evidence" value="ECO:0007669"/>
    <property type="project" value="UniProtKB-UniRule"/>
</dbReference>
<dbReference type="Gene3D" id="3.30.980.10">
    <property type="entry name" value="Threonyl-trna Synthetase, Chain A, domain 2"/>
    <property type="match status" value="1"/>
</dbReference>
<dbReference type="PRINTS" id="PR00980">
    <property type="entry name" value="TRNASYNTHALA"/>
</dbReference>
<keyword evidence="16" id="KW-1185">Reference proteome</keyword>
<dbReference type="Pfam" id="PF01411">
    <property type="entry name" value="tRNA-synt_2c"/>
    <property type="match status" value="1"/>
</dbReference>
<dbReference type="GO" id="GO:0045892">
    <property type="term" value="P:negative regulation of DNA-templated transcription"/>
    <property type="evidence" value="ECO:0007669"/>
    <property type="project" value="TreeGrafter"/>
</dbReference>
<comment type="function">
    <text evidence="12">Catalyzes the attachment of alanine to tRNA(Ala) in a two-step reaction: alanine is first activated by ATP to form Ala-AMP and then transferred to the acceptor end of tRNA(Ala). Also edits incorrectly charged Ser-tRNA(Ala) and Gly-tRNA(Ala) via its editing domain.</text>
</comment>
<evidence type="ECO:0000256" key="8">
    <source>
        <dbReference type="ARBA" id="ARBA00022840"/>
    </source>
</evidence>
<dbReference type="InterPro" id="IPR002318">
    <property type="entry name" value="Ala-tRNA-lgiase_IIc"/>
</dbReference>
<dbReference type="SUPFAM" id="SSF55681">
    <property type="entry name" value="Class II aaRS and biotin synthetases"/>
    <property type="match status" value="1"/>
</dbReference>
<dbReference type="InterPro" id="IPR018163">
    <property type="entry name" value="Thr/Ala-tRNA-synth_IIc_edit"/>
</dbReference>
<dbReference type="OrthoDB" id="9803884at2"/>
<dbReference type="Pfam" id="PF02272">
    <property type="entry name" value="DHHA1"/>
    <property type="match status" value="1"/>
</dbReference>
<dbReference type="Gene3D" id="3.30.930.10">
    <property type="entry name" value="Bira Bifunctional Protein, Domain 2"/>
    <property type="match status" value="1"/>
</dbReference>
<dbReference type="InterPro" id="IPR018165">
    <property type="entry name" value="Ala-tRNA-synth_IIc_core"/>
</dbReference>
<dbReference type="GO" id="GO:0000049">
    <property type="term" value="F:tRNA binding"/>
    <property type="evidence" value="ECO:0007669"/>
    <property type="project" value="UniProtKB-KW"/>
</dbReference>
<evidence type="ECO:0000256" key="1">
    <source>
        <dbReference type="ARBA" id="ARBA00004496"/>
    </source>
</evidence>
<dbReference type="SMART" id="SM00863">
    <property type="entry name" value="tRNA_SAD"/>
    <property type="match status" value="1"/>
</dbReference>
<sequence>MTSAEIREAFLSFFESKGHTRVASSSLVPHNDPTLLFTNAGMNQFKDCFLGLEKRDYTRATTSQKCVRAGGKHNDLDNVGYTARHHTFFEMLGNFSFGDYFKREAIHYAWEFLTSEQWLGLPKDKLYVTVYHTDDEAFDIWNKEVGLAAERIIRIGDNKGEKYASDNFWAMGDTGPCGPCSEIFFDHGEHIWGGLPGTPEEDGDRFIEIWNNVFMQFNRTADGILHALPAPSVDTGMGLERISAVLQHVNSNYDIDLFQHLLKAAAEIAGIQDEGQPSLRVIADHARSCCFLIADGVNPSNEGRGYVLRRIIRRAVRHGNKLGATGTFFYKMLQPLIDVMGQAYPELAVNQSRIEATLIKEEEQFAKTLEQGLKVLESELSQLNGNTIPGEVVFKLYDTYGFPADLTADIARERELTIDENGFEIEMAAQRQRAREAGKFAVDYNSIVKVDGATQFDGYDATNGQGEILAIYKDGEQVEEVFEGDEALIVLNQTPFYAESGGQVGDTGIFKNDTGIFEVHDTKKSGNAFVHQGVVTVGHLKTTQSVQAIVKADLRAAISRNHSATHLLHAALRQILGSHVQQKGSLVASEMLRFDFSHDQAVTFEQLQQIEQLVNREVIANTIVQTEILDIESAKQKGAMMLFGEKYGETVRVLTMGTVNNDVPFSVELCGGIHVKRTGDIGLFKIVSEGGVAAGIRRIEAITGTVALESAQKADRTIRQIDALLKAQKDQTFDRVQATVDHAVQLQKHIEQLNQKLANLQAVELLNQVQDINNRRTLIASQQAMDAKALRHLHDSIRSKMDDAIIVLAGVDADKVSLIASVAKQHQANIKAGEIIKHLATELGGKGGGKPDLAQGGAPLNEKFEQVIAALPAWLAQQ</sequence>
<reference evidence="15 16" key="1">
    <citation type="submission" date="2016-09" db="EMBL/GenBank/DDBJ databases">
        <authorList>
            <person name="Capua I."/>
            <person name="De Benedictis P."/>
            <person name="Joannis T."/>
            <person name="Lombin L.H."/>
            <person name="Cattoli G."/>
        </authorList>
    </citation>
    <scope>NUCLEOTIDE SEQUENCE [LARGE SCALE GENOMIC DNA]</scope>
    <source>
        <strain evidence="15 16">ANC 4671</strain>
    </source>
</reference>
<dbReference type="SUPFAM" id="SSF55186">
    <property type="entry name" value="ThrRS/AlaRS common domain"/>
    <property type="match status" value="1"/>
</dbReference>
<evidence type="ECO:0000256" key="2">
    <source>
        <dbReference type="ARBA" id="ARBA00008226"/>
    </source>
</evidence>
<feature type="binding site" evidence="12">
    <location>
        <position position="562"/>
    </location>
    <ligand>
        <name>Zn(2+)</name>
        <dbReference type="ChEBI" id="CHEBI:29105"/>
    </ligand>
</feature>
<keyword evidence="13" id="KW-0175">Coiled coil</keyword>
<dbReference type="GO" id="GO:0006419">
    <property type="term" value="P:alanyl-tRNA aminoacylation"/>
    <property type="evidence" value="ECO:0007669"/>
    <property type="project" value="UniProtKB-UniRule"/>
</dbReference>
<dbReference type="InterPro" id="IPR018164">
    <property type="entry name" value="Ala-tRNA-synth_IIc_N"/>
</dbReference>
<evidence type="ECO:0000313" key="15">
    <source>
        <dbReference type="EMBL" id="OEY97339.1"/>
    </source>
</evidence>
<gene>
    <name evidence="12" type="primary">alaS</name>
    <name evidence="15" type="ORF">BJI46_10530</name>
</gene>
<feature type="binding site" evidence="12">
    <location>
        <position position="566"/>
    </location>
    <ligand>
        <name>Zn(2+)</name>
        <dbReference type="ChEBI" id="CHEBI:29105"/>
    </ligand>
</feature>
<dbReference type="InterPro" id="IPR023033">
    <property type="entry name" value="Ala_tRNA_ligase_euk/bac"/>
</dbReference>
<dbReference type="GO" id="GO:0005829">
    <property type="term" value="C:cytosol"/>
    <property type="evidence" value="ECO:0007669"/>
    <property type="project" value="TreeGrafter"/>
</dbReference>
<dbReference type="SUPFAM" id="SSF101353">
    <property type="entry name" value="Putative anticodon-binding domain of alanyl-tRNA synthetase (AlaRS)"/>
    <property type="match status" value="1"/>
</dbReference>
<evidence type="ECO:0000256" key="4">
    <source>
        <dbReference type="ARBA" id="ARBA00022598"/>
    </source>
</evidence>
<keyword evidence="7 12" id="KW-0862">Zinc</keyword>
<evidence type="ECO:0000256" key="13">
    <source>
        <dbReference type="SAM" id="Coils"/>
    </source>
</evidence>
<dbReference type="FunFam" id="3.10.310.40:FF:000001">
    <property type="entry name" value="Alanine--tRNA ligase"/>
    <property type="match status" value="1"/>
</dbReference>